<gene>
    <name evidence="2" type="primary">34</name>
    <name evidence="2" type="ORF">SEA_BOYNAMEDSUE_34</name>
</gene>
<dbReference type="RefSeq" id="YP_010653227.1">
    <property type="nucleotide sequence ID" value="NC_070795.1"/>
</dbReference>
<sequence length="145" mass="16240">MATKHHTDTTGLDDLDPNVTPARDATNFRRIVAARTAIAEGETELREAVKAAREAGDSWTVIAAALDTTRQAAYQRFGRSNQIEFQIESDSDADEEAVRNMVESRAREHAESAGVTTWKIDRIRSVKLDSGQREHRVRMTLTSER</sequence>
<reference evidence="2" key="1">
    <citation type="submission" date="2021-03" db="EMBL/GenBank/DDBJ databases">
        <authorList>
            <person name="Malnak J.C."/>
            <person name="Camby A.M."/>
            <person name="Castiglione G.M."/>
            <person name="Guevara A.C."/>
            <person name="Gutsch C.M."/>
            <person name="Joyce M.R."/>
            <person name="Miller G.D."/>
            <person name="Parkhurst D.S."/>
            <person name="Selman M."/>
            <person name="Shakir M.S."/>
            <person name="Smith B.K."/>
            <person name="Leanard J.E."/>
            <person name="Collins D.P."/>
            <person name="Zack K.M."/>
            <person name="Garlena R.A."/>
            <person name="Russell D.A."/>
            <person name="Jacobs-Sera D."/>
            <person name="Hatfull G.F."/>
        </authorList>
    </citation>
    <scope>NUCLEOTIDE SEQUENCE</scope>
</reference>
<dbReference type="KEGG" id="vg:77929059"/>
<dbReference type="EMBL" id="MW712717">
    <property type="protein sequence ID" value="QWY79495.1"/>
    <property type="molecule type" value="Genomic_DNA"/>
</dbReference>
<evidence type="ECO:0000256" key="1">
    <source>
        <dbReference type="SAM" id="MobiDB-lite"/>
    </source>
</evidence>
<evidence type="ECO:0000313" key="2">
    <source>
        <dbReference type="EMBL" id="QWY79495.1"/>
    </source>
</evidence>
<evidence type="ECO:0000313" key="3">
    <source>
        <dbReference type="Proteomes" id="UP000693650"/>
    </source>
</evidence>
<feature type="region of interest" description="Disordered" evidence="1">
    <location>
        <begin position="1"/>
        <end position="21"/>
    </location>
</feature>
<organism evidence="2 3">
    <name type="scientific">Gordonia phage BoyNamedSue</name>
    <dbReference type="NCBI Taxonomy" id="2836009"/>
    <lineage>
        <taxon>Viruses</taxon>
        <taxon>Duplodnaviria</taxon>
        <taxon>Heunggongvirae</taxon>
        <taxon>Uroviricota</taxon>
        <taxon>Caudoviricetes</taxon>
        <taxon>Nymbaxtervirinae</taxon>
        <taxon>Nymphadoravirus</taxon>
        <taxon>Nymphadoravirus boynamedsue</taxon>
    </lineage>
</organism>
<protein>
    <submittedName>
        <fullName evidence="2">Uncharacterized protein</fullName>
    </submittedName>
</protein>
<dbReference type="GeneID" id="77929059"/>
<proteinExistence type="predicted"/>
<name>A0A8F3ILD5_9CAUD</name>
<accession>A0A8F3ILD5</accession>
<keyword evidence="3" id="KW-1185">Reference proteome</keyword>
<dbReference type="Proteomes" id="UP000693650">
    <property type="component" value="Segment"/>
</dbReference>